<dbReference type="AlphaFoldDB" id="A0A0R0LSF7"/>
<feature type="domain" description="HTH TFE/IIEalpha-type" evidence="3">
    <location>
        <begin position="9"/>
        <end position="99"/>
    </location>
</feature>
<dbReference type="GO" id="GO:0006367">
    <property type="term" value="P:transcription initiation at RNA polymerase II promoter"/>
    <property type="evidence" value="ECO:0007669"/>
    <property type="project" value="InterPro"/>
</dbReference>
<dbReference type="PROSITE" id="PS51344">
    <property type="entry name" value="HTH_TFE_IIE"/>
    <property type="match status" value="1"/>
</dbReference>
<keyword evidence="2" id="KW-0804">Transcription</keyword>
<dbReference type="OrthoDB" id="361102at2759"/>
<dbReference type="PANTHER" id="PTHR13097">
    <property type="entry name" value="TRANSCRIPTION INITIATION FACTOR IIE, ALPHA SUBUNIT"/>
    <property type="match status" value="1"/>
</dbReference>
<organism evidence="4 5">
    <name type="scientific">Pseudoloma neurophilia</name>
    <dbReference type="NCBI Taxonomy" id="146866"/>
    <lineage>
        <taxon>Eukaryota</taxon>
        <taxon>Fungi</taxon>
        <taxon>Fungi incertae sedis</taxon>
        <taxon>Microsporidia</taxon>
        <taxon>Pseudoloma</taxon>
    </lineage>
</organism>
<protein>
    <submittedName>
        <fullName evidence="4">Transcription initiation factor IIE, alpha subunit</fullName>
    </submittedName>
</protein>
<dbReference type="InterPro" id="IPR002853">
    <property type="entry name" value="TFIIE_asu"/>
</dbReference>
<keyword evidence="4" id="KW-0396">Initiation factor</keyword>
<evidence type="ECO:0000256" key="2">
    <source>
        <dbReference type="ARBA" id="ARBA00023163"/>
    </source>
</evidence>
<dbReference type="EMBL" id="LGUB01000962">
    <property type="protein sequence ID" value="KRH92390.1"/>
    <property type="molecule type" value="Genomic_DNA"/>
</dbReference>
<evidence type="ECO:0000259" key="3">
    <source>
        <dbReference type="PROSITE" id="PS51344"/>
    </source>
</evidence>
<gene>
    <name evidence="4" type="ORF">M153_65690001189</name>
</gene>
<keyword evidence="5" id="KW-1185">Reference proteome</keyword>
<keyword evidence="4" id="KW-0648">Protein biosynthesis</keyword>
<dbReference type="Proteomes" id="UP000051530">
    <property type="component" value="Unassembled WGS sequence"/>
</dbReference>
<name>A0A0R0LSF7_9MICR</name>
<comment type="caution">
    <text evidence="4">The sequence shown here is derived from an EMBL/GenBank/DDBJ whole genome shotgun (WGS) entry which is preliminary data.</text>
</comment>
<dbReference type="InterPro" id="IPR039997">
    <property type="entry name" value="TFE"/>
</dbReference>
<evidence type="ECO:0000313" key="5">
    <source>
        <dbReference type="Proteomes" id="UP000051530"/>
    </source>
</evidence>
<evidence type="ECO:0000313" key="4">
    <source>
        <dbReference type="EMBL" id="KRH92390.1"/>
    </source>
</evidence>
<dbReference type="VEuPathDB" id="MicrosporidiaDB:M153_65690001189"/>
<dbReference type="GO" id="GO:0003743">
    <property type="term" value="F:translation initiation factor activity"/>
    <property type="evidence" value="ECO:0007669"/>
    <property type="project" value="UniProtKB-KW"/>
</dbReference>
<reference evidence="4 5" key="1">
    <citation type="submission" date="2015-07" db="EMBL/GenBank/DDBJ databases">
        <title>The genome of Pseudoloma neurophilia, a relevant intracellular parasite of the zebrafish.</title>
        <authorList>
            <person name="Ndikumana S."/>
            <person name="Pelin A."/>
            <person name="Sanders J."/>
            <person name="Corradi N."/>
        </authorList>
    </citation>
    <scope>NUCLEOTIDE SEQUENCE [LARGE SCALE GENOMIC DNA]</scope>
    <source>
        <strain evidence="4 5">MK1</strain>
    </source>
</reference>
<accession>A0A0R0LSF7</accession>
<dbReference type="InterPro" id="IPR017919">
    <property type="entry name" value="TFIIE/TFIIEa_HTH"/>
</dbReference>
<dbReference type="Pfam" id="PF02002">
    <property type="entry name" value="TFIIE_alpha"/>
    <property type="match status" value="1"/>
</dbReference>
<keyword evidence="1" id="KW-0805">Transcription regulation</keyword>
<proteinExistence type="predicted"/>
<sequence length="301" mass="36228">MSNDYIPLMQSLIRNVLRKFYEPHHCVIMDILLEHLLLKENEICSHMHMLGKEFNRLIIKLREDKFIRQESKIETTPDGRQLLQQCYFLDFREIKDIIKYKIYKMGKIISKRENQNLSDIEIEFKCLECENIFSILEVQSFMKDFKFFCPDCDLILKETKTENSFELHTLMMKDLKEIIEMLKQADKFDIPTMDYFQVLDLKKKNEQKKEEKTIEIKTPIIEIEIKEESLSQNILTESFPEDNITFSDKEIEIEPKKINKKEEPLISVNGEMKKLSEITTDDQEKMTEDEYEEYFRILEEE</sequence>
<dbReference type="GO" id="GO:0005673">
    <property type="term" value="C:transcription factor TFIIE complex"/>
    <property type="evidence" value="ECO:0007669"/>
    <property type="project" value="TreeGrafter"/>
</dbReference>
<evidence type="ECO:0000256" key="1">
    <source>
        <dbReference type="ARBA" id="ARBA00023015"/>
    </source>
</evidence>
<dbReference type="InterPro" id="IPR024550">
    <property type="entry name" value="TFIIEa/SarR/Rpc3_HTH_dom"/>
</dbReference>
<dbReference type="SMART" id="SM00531">
    <property type="entry name" value="TFIIE"/>
    <property type="match status" value="1"/>
</dbReference>
<dbReference type="PANTHER" id="PTHR13097:SF7">
    <property type="entry name" value="GENERAL TRANSCRIPTION FACTOR IIE SUBUNIT 1"/>
    <property type="match status" value="1"/>
</dbReference>